<dbReference type="PANTHER" id="PTHR13244:SF7">
    <property type="entry name" value="ZINC FINGER MYND DOMAIN-CONTAINING PROTEIN 10"/>
    <property type="match status" value="1"/>
</dbReference>
<dbReference type="KEGG" id="dqu:106751433"/>
<evidence type="ECO:0000313" key="2">
    <source>
        <dbReference type="RefSeq" id="XP_014487805.1"/>
    </source>
</evidence>
<dbReference type="InterPro" id="IPR052298">
    <property type="entry name" value="ZMYND10"/>
</dbReference>
<dbReference type="CTD" id="51364"/>
<accession>A0A6P3YA32</accession>
<dbReference type="AlphaFoldDB" id="A0A6P3YA32"/>
<protein>
    <submittedName>
        <fullName evidence="2 3">Zinc finger MYND domain-containing protein 10 homolog</fullName>
    </submittedName>
</protein>
<name>A0A6P3YA32_DINQU</name>
<reference evidence="2 3" key="1">
    <citation type="submission" date="2025-04" db="UniProtKB">
        <authorList>
            <consortium name="RefSeq"/>
        </authorList>
    </citation>
    <scope>IDENTIFICATION</scope>
</reference>
<dbReference type="RefSeq" id="XP_014487806.1">
    <property type="nucleotide sequence ID" value="XM_014632320.1"/>
</dbReference>
<dbReference type="GeneID" id="106751433"/>
<dbReference type="GO" id="GO:0034451">
    <property type="term" value="C:centriolar satellite"/>
    <property type="evidence" value="ECO:0007669"/>
    <property type="project" value="TreeGrafter"/>
</dbReference>
<dbReference type="GO" id="GO:0005737">
    <property type="term" value="C:cytoplasm"/>
    <property type="evidence" value="ECO:0007669"/>
    <property type="project" value="TreeGrafter"/>
</dbReference>
<dbReference type="GO" id="GO:0044458">
    <property type="term" value="P:motile cilium assembly"/>
    <property type="evidence" value="ECO:0007669"/>
    <property type="project" value="TreeGrafter"/>
</dbReference>
<dbReference type="Proteomes" id="UP000515204">
    <property type="component" value="Unplaced"/>
</dbReference>
<dbReference type="OrthoDB" id="432970at2759"/>
<dbReference type="RefSeq" id="XP_014487808.1">
    <property type="nucleotide sequence ID" value="XM_014632322.1"/>
</dbReference>
<evidence type="ECO:0000313" key="1">
    <source>
        <dbReference type="Proteomes" id="UP000515204"/>
    </source>
</evidence>
<proteinExistence type="predicted"/>
<gene>
    <name evidence="2 3 4" type="primary">LOC106751433</name>
</gene>
<evidence type="ECO:0000313" key="3">
    <source>
        <dbReference type="RefSeq" id="XP_014487806.1"/>
    </source>
</evidence>
<dbReference type="GO" id="GO:0036159">
    <property type="term" value="P:inner dynein arm assembly"/>
    <property type="evidence" value="ECO:0007669"/>
    <property type="project" value="TreeGrafter"/>
</dbReference>
<keyword evidence="1" id="KW-1185">Reference proteome</keyword>
<organism evidence="1 2">
    <name type="scientific">Dinoponera quadriceps</name>
    <name type="common">South American ant</name>
    <dbReference type="NCBI Taxonomy" id="609295"/>
    <lineage>
        <taxon>Eukaryota</taxon>
        <taxon>Metazoa</taxon>
        <taxon>Ecdysozoa</taxon>
        <taxon>Arthropoda</taxon>
        <taxon>Hexapoda</taxon>
        <taxon>Insecta</taxon>
        <taxon>Pterygota</taxon>
        <taxon>Neoptera</taxon>
        <taxon>Endopterygota</taxon>
        <taxon>Hymenoptera</taxon>
        <taxon>Apocrita</taxon>
        <taxon>Aculeata</taxon>
        <taxon>Formicoidea</taxon>
        <taxon>Formicidae</taxon>
        <taxon>Ponerinae</taxon>
        <taxon>Ponerini</taxon>
        <taxon>Dinoponera</taxon>
    </lineage>
</organism>
<dbReference type="PANTHER" id="PTHR13244">
    <property type="entry name" value="ZINC FINGER MYND DOMAIN CONTAINING PROTEIN 10"/>
    <property type="match status" value="1"/>
</dbReference>
<dbReference type="GO" id="GO:0036158">
    <property type="term" value="P:outer dynein arm assembly"/>
    <property type="evidence" value="ECO:0007669"/>
    <property type="project" value="TreeGrafter"/>
</dbReference>
<evidence type="ECO:0000313" key="4">
    <source>
        <dbReference type="RefSeq" id="XP_014487808.1"/>
    </source>
</evidence>
<dbReference type="RefSeq" id="XP_014487805.1">
    <property type="nucleotide sequence ID" value="XM_014632319.1"/>
</dbReference>
<sequence length="167" mass="19344">MTDHTENIISPWEIEAFVQNLDISVLENVGTKSWLEFHKRLTLLNQQSVLEVTGLREESVIEWFTSLKKIPVLIHEVIQIDIWKHKVFPHLIDLNNKPSNTFMLFSILYHEVVAASLLENVLFHCESAQTLDDTVIDLIVYAVQCVTMLLDEKSLEIYESLQIKTPK</sequence>